<evidence type="ECO:0000259" key="2">
    <source>
        <dbReference type="Pfam" id="PF00561"/>
    </source>
</evidence>
<evidence type="ECO:0000313" key="4">
    <source>
        <dbReference type="Proteomes" id="UP000321523"/>
    </source>
</evidence>
<protein>
    <submittedName>
        <fullName evidence="3">Alpha/beta hydrolase</fullName>
    </submittedName>
</protein>
<accession>A0A512DID8</accession>
<dbReference type="RefSeq" id="WP_044425593.1">
    <property type="nucleotide sequence ID" value="NZ_BJYZ01000002.1"/>
</dbReference>
<proteinExistence type="predicted"/>
<gene>
    <name evidence="3" type="ORF">SAE02_03960</name>
</gene>
<sequence>MIRSGNSGRRLAAIDEGPVDGPLVILLHGFPEFSYAWRNQVGPLADDGWRVLVPDQLGYNLSDKPVGLENYDIDALADDVLRLAESAGYRTFSLVGHDWGGIVAWWLALRDPDRIERLAILNAPHPATMTRYAMTHPTQMLRSWYILFFQIPGLPEALLRAGGYRMARRLLTGTSRGDAFSRHDLDHYQEAWSRPGALTAMINWYRALRKRRKLRSERVRVPTMILWGERDTALEFPLALAALRRCDQGRLFRFPNATHWLQHEEPEDVNHLLRAFLSSSPL</sequence>
<dbReference type="InterPro" id="IPR029058">
    <property type="entry name" value="AB_hydrolase_fold"/>
</dbReference>
<feature type="domain" description="AB hydrolase-1" evidence="2">
    <location>
        <begin position="22"/>
        <end position="266"/>
    </location>
</feature>
<dbReference type="PRINTS" id="PR00111">
    <property type="entry name" value="ABHYDROLASE"/>
</dbReference>
<dbReference type="Pfam" id="PF00561">
    <property type="entry name" value="Abhydrolase_1"/>
    <property type="match status" value="1"/>
</dbReference>
<dbReference type="OrthoDB" id="7253779at2"/>
<dbReference type="InterPro" id="IPR000639">
    <property type="entry name" value="Epox_hydrolase-like"/>
</dbReference>
<comment type="caution">
    <text evidence="3">The sequence shown here is derived from an EMBL/GenBank/DDBJ whole genome shotgun (WGS) entry which is preliminary data.</text>
</comment>
<keyword evidence="1 3" id="KW-0378">Hydrolase</keyword>
<dbReference type="GO" id="GO:0016787">
    <property type="term" value="F:hydrolase activity"/>
    <property type="evidence" value="ECO:0007669"/>
    <property type="project" value="UniProtKB-KW"/>
</dbReference>
<name>A0A512DID8_9PROT</name>
<evidence type="ECO:0000313" key="3">
    <source>
        <dbReference type="EMBL" id="GEO36248.1"/>
    </source>
</evidence>
<organism evidence="3 4">
    <name type="scientific">Skermanella aerolata</name>
    <dbReference type="NCBI Taxonomy" id="393310"/>
    <lineage>
        <taxon>Bacteria</taxon>
        <taxon>Pseudomonadati</taxon>
        <taxon>Pseudomonadota</taxon>
        <taxon>Alphaproteobacteria</taxon>
        <taxon>Rhodospirillales</taxon>
        <taxon>Azospirillaceae</taxon>
        <taxon>Skermanella</taxon>
    </lineage>
</organism>
<dbReference type="EMBL" id="BJYZ01000002">
    <property type="protein sequence ID" value="GEO36248.1"/>
    <property type="molecule type" value="Genomic_DNA"/>
</dbReference>
<dbReference type="PRINTS" id="PR00412">
    <property type="entry name" value="EPOXHYDRLASE"/>
</dbReference>
<dbReference type="PANTHER" id="PTHR43329">
    <property type="entry name" value="EPOXIDE HYDROLASE"/>
    <property type="match status" value="1"/>
</dbReference>
<dbReference type="AlphaFoldDB" id="A0A512DID8"/>
<reference evidence="3 4" key="1">
    <citation type="submission" date="2019-07" db="EMBL/GenBank/DDBJ databases">
        <title>Whole genome shotgun sequence of Skermanella aerolata NBRC 106429.</title>
        <authorList>
            <person name="Hosoyama A."/>
            <person name="Uohara A."/>
            <person name="Ohji S."/>
            <person name="Ichikawa N."/>
        </authorList>
    </citation>
    <scope>NUCLEOTIDE SEQUENCE [LARGE SCALE GENOMIC DNA]</scope>
    <source>
        <strain evidence="3 4">NBRC 106429</strain>
    </source>
</reference>
<keyword evidence="4" id="KW-1185">Reference proteome</keyword>
<dbReference type="InterPro" id="IPR000073">
    <property type="entry name" value="AB_hydrolase_1"/>
</dbReference>
<dbReference type="SUPFAM" id="SSF53474">
    <property type="entry name" value="alpha/beta-Hydrolases"/>
    <property type="match status" value="1"/>
</dbReference>
<dbReference type="Proteomes" id="UP000321523">
    <property type="component" value="Unassembled WGS sequence"/>
</dbReference>
<evidence type="ECO:0000256" key="1">
    <source>
        <dbReference type="ARBA" id="ARBA00022801"/>
    </source>
</evidence>
<dbReference type="Gene3D" id="3.40.50.1820">
    <property type="entry name" value="alpha/beta hydrolase"/>
    <property type="match status" value="1"/>
</dbReference>